<proteinExistence type="predicted"/>
<evidence type="ECO:0000313" key="3">
    <source>
        <dbReference type="EMBL" id="RRR19194.1"/>
    </source>
</evidence>
<dbReference type="AlphaFoldDB" id="A0A3R8QUY6"/>
<evidence type="ECO:0000256" key="1">
    <source>
        <dbReference type="SAM" id="MobiDB-lite"/>
    </source>
</evidence>
<protein>
    <recommendedName>
        <fullName evidence="2">YokE-like PH domain-containing protein</fullName>
    </recommendedName>
</protein>
<comment type="caution">
    <text evidence="3">The sequence shown here is derived from an EMBL/GenBank/DDBJ whole genome shotgun (WGS) entry which is preliminary data.</text>
</comment>
<dbReference type="InterPro" id="IPR039519">
    <property type="entry name" value="YokE-like_PH"/>
</dbReference>
<accession>A0A3R8QUY6</accession>
<dbReference type="Pfam" id="PF14470">
    <property type="entry name" value="bPH_3"/>
    <property type="match status" value="1"/>
</dbReference>
<keyword evidence="4" id="KW-1185">Reference proteome</keyword>
<name>A0A3R8QUY6_9MICO</name>
<reference evidence="3 4" key="1">
    <citation type="submission" date="2018-07" db="EMBL/GenBank/DDBJ databases">
        <title>Brachybacteriurn paraconglorneratum KCTC 9916.</title>
        <authorList>
            <person name="Li Y."/>
        </authorList>
    </citation>
    <scope>NUCLEOTIDE SEQUENCE [LARGE SCALE GENOMIC DNA]</scope>
    <source>
        <strain evidence="3 4">KCTC 9916</strain>
    </source>
</reference>
<gene>
    <name evidence="3" type="ORF">DS079_06005</name>
</gene>
<organism evidence="3 4">
    <name type="scientific">Brachybacterium paraconglomeratum</name>
    <dbReference type="NCBI Taxonomy" id="173362"/>
    <lineage>
        <taxon>Bacteria</taxon>
        <taxon>Bacillati</taxon>
        <taxon>Actinomycetota</taxon>
        <taxon>Actinomycetes</taxon>
        <taxon>Micrococcales</taxon>
        <taxon>Dermabacteraceae</taxon>
        <taxon>Brachybacterium</taxon>
    </lineage>
</organism>
<sequence length="246" mass="26241">MLFPRRMIGPSGSGAAGTTSGPGTDVRVGAIQDGGHGEYSPSSAAGHGVGTADGPARGPGRSADPAADRRLVGMGTRRDRLREAAALQEQIREQHGEDADAVMAQSLAERTGASRAESTYRRAMARNQGLRFRASDMNLPQQVLHPEETVHEVAVGAQRSDTFPLLIVTDRRVLHVMDRLRGWTVLEEAPAAAVTGAELEERLLSGRLRVHVREGRDLTMKVAERARSQEVVDLLQHLAAGGAPPG</sequence>
<feature type="region of interest" description="Disordered" evidence="1">
    <location>
        <begin position="1"/>
        <end position="67"/>
    </location>
</feature>
<feature type="domain" description="YokE-like PH" evidence="2">
    <location>
        <begin position="144"/>
        <end position="236"/>
    </location>
</feature>
<dbReference type="Proteomes" id="UP000274327">
    <property type="component" value="Unassembled WGS sequence"/>
</dbReference>
<evidence type="ECO:0000313" key="4">
    <source>
        <dbReference type="Proteomes" id="UP000274327"/>
    </source>
</evidence>
<evidence type="ECO:0000259" key="2">
    <source>
        <dbReference type="Pfam" id="PF14470"/>
    </source>
</evidence>
<dbReference type="EMBL" id="QOCI01000003">
    <property type="protein sequence ID" value="RRR19194.1"/>
    <property type="molecule type" value="Genomic_DNA"/>
</dbReference>